<dbReference type="Proteomes" id="UP000499080">
    <property type="component" value="Unassembled WGS sequence"/>
</dbReference>
<evidence type="ECO:0000313" key="2">
    <source>
        <dbReference type="Proteomes" id="UP000499080"/>
    </source>
</evidence>
<name>A0A4Y2AKN1_ARAVE</name>
<accession>A0A4Y2AKN1</accession>
<dbReference type="AlphaFoldDB" id="A0A4Y2AKN1"/>
<gene>
    <name evidence="1" type="ORF">AVEN_29180_1</name>
</gene>
<evidence type="ECO:0000313" key="1">
    <source>
        <dbReference type="EMBL" id="GBL80207.1"/>
    </source>
</evidence>
<proteinExistence type="predicted"/>
<protein>
    <submittedName>
        <fullName evidence="1">Uncharacterized protein</fullName>
    </submittedName>
</protein>
<sequence length="98" mass="10985">MGHIHLLSSTEAGWGIRRWRWKSVCAAKPPECRSSGEALTKGFLGVPYGFPSLPPFALVTCRTPVSPSRFQERWGNKGGVNPIVKMITIDQPYESLWR</sequence>
<reference evidence="1 2" key="1">
    <citation type="journal article" date="2019" name="Sci. Rep.">
        <title>Orb-weaving spider Araneus ventricosus genome elucidates the spidroin gene catalogue.</title>
        <authorList>
            <person name="Kono N."/>
            <person name="Nakamura H."/>
            <person name="Ohtoshi R."/>
            <person name="Moran D.A.P."/>
            <person name="Shinohara A."/>
            <person name="Yoshida Y."/>
            <person name="Fujiwara M."/>
            <person name="Mori M."/>
            <person name="Tomita M."/>
            <person name="Arakawa K."/>
        </authorList>
    </citation>
    <scope>NUCLEOTIDE SEQUENCE [LARGE SCALE GENOMIC DNA]</scope>
</reference>
<dbReference type="EMBL" id="BGPR01000020">
    <property type="protein sequence ID" value="GBL80207.1"/>
    <property type="molecule type" value="Genomic_DNA"/>
</dbReference>
<comment type="caution">
    <text evidence="1">The sequence shown here is derived from an EMBL/GenBank/DDBJ whole genome shotgun (WGS) entry which is preliminary data.</text>
</comment>
<keyword evidence="2" id="KW-1185">Reference proteome</keyword>
<organism evidence="1 2">
    <name type="scientific">Araneus ventricosus</name>
    <name type="common">Orbweaver spider</name>
    <name type="synonym">Epeira ventricosa</name>
    <dbReference type="NCBI Taxonomy" id="182803"/>
    <lineage>
        <taxon>Eukaryota</taxon>
        <taxon>Metazoa</taxon>
        <taxon>Ecdysozoa</taxon>
        <taxon>Arthropoda</taxon>
        <taxon>Chelicerata</taxon>
        <taxon>Arachnida</taxon>
        <taxon>Araneae</taxon>
        <taxon>Araneomorphae</taxon>
        <taxon>Entelegynae</taxon>
        <taxon>Araneoidea</taxon>
        <taxon>Araneidae</taxon>
        <taxon>Araneus</taxon>
    </lineage>
</organism>